<reference evidence="2 3" key="1">
    <citation type="submission" date="2018-03" db="EMBL/GenBank/DDBJ databases">
        <title>Genomic Encyclopedia of Archaeal and Bacterial Type Strains, Phase II (KMG-II): from individual species to whole genera.</title>
        <authorList>
            <person name="Goeker M."/>
        </authorList>
    </citation>
    <scope>NUCLEOTIDE SEQUENCE [LARGE SCALE GENOMIC DNA]</scope>
    <source>
        <strain evidence="2 3">ATCC BAA-1496</strain>
    </source>
</reference>
<sequence length="42" mass="4343">MRALRLIAAAVTLAAVSVIGAGSAQAAPSSQQIVFKADDWTW</sequence>
<dbReference type="RefSeq" id="WP_281257167.1">
    <property type="nucleotide sequence ID" value="NZ_PVTI01000003.1"/>
</dbReference>
<gene>
    <name evidence="2" type="ORF">BCF74_103152</name>
</gene>
<evidence type="ECO:0008006" key="4">
    <source>
        <dbReference type="Google" id="ProtNLM"/>
    </source>
</evidence>
<keyword evidence="1" id="KW-0732">Signal</keyword>
<dbReference type="Proteomes" id="UP000237822">
    <property type="component" value="Unassembled WGS sequence"/>
</dbReference>
<protein>
    <recommendedName>
        <fullName evidence="4">ABC transporter substrate-binding protein</fullName>
    </recommendedName>
</protein>
<organism evidence="2 3">
    <name type="scientific">Knoellia remsis</name>
    <dbReference type="NCBI Taxonomy" id="407159"/>
    <lineage>
        <taxon>Bacteria</taxon>
        <taxon>Bacillati</taxon>
        <taxon>Actinomycetota</taxon>
        <taxon>Actinomycetes</taxon>
        <taxon>Micrococcales</taxon>
        <taxon>Intrasporangiaceae</taxon>
        <taxon>Knoellia</taxon>
    </lineage>
</organism>
<name>A0A2T0UYI5_9MICO</name>
<comment type="caution">
    <text evidence="2">The sequence shown here is derived from an EMBL/GenBank/DDBJ whole genome shotgun (WGS) entry which is preliminary data.</text>
</comment>
<evidence type="ECO:0000256" key="1">
    <source>
        <dbReference type="SAM" id="SignalP"/>
    </source>
</evidence>
<feature type="signal peptide" evidence="1">
    <location>
        <begin position="1"/>
        <end position="26"/>
    </location>
</feature>
<accession>A0A2T0UYI5</accession>
<evidence type="ECO:0000313" key="2">
    <source>
        <dbReference type="EMBL" id="PRY62944.1"/>
    </source>
</evidence>
<dbReference type="EMBL" id="PVTI01000003">
    <property type="protein sequence ID" value="PRY62944.1"/>
    <property type="molecule type" value="Genomic_DNA"/>
</dbReference>
<evidence type="ECO:0000313" key="3">
    <source>
        <dbReference type="Proteomes" id="UP000237822"/>
    </source>
</evidence>
<feature type="chain" id="PRO_5015678842" description="ABC transporter substrate-binding protein" evidence="1">
    <location>
        <begin position="27"/>
        <end position="42"/>
    </location>
</feature>
<dbReference type="AlphaFoldDB" id="A0A2T0UYI5"/>
<keyword evidence="3" id="KW-1185">Reference proteome</keyword>
<proteinExistence type="predicted"/>